<dbReference type="GO" id="GO:0006006">
    <property type="term" value="P:glucose metabolic process"/>
    <property type="evidence" value="ECO:0007669"/>
    <property type="project" value="TreeGrafter"/>
</dbReference>
<dbReference type="InterPro" id="IPR014718">
    <property type="entry name" value="GH-type_carb-bd"/>
</dbReference>
<feature type="region of interest" description="Disordered" evidence="4">
    <location>
        <begin position="397"/>
        <end position="420"/>
    </location>
</feature>
<evidence type="ECO:0000313" key="6">
    <source>
        <dbReference type="Proteomes" id="UP000807716"/>
    </source>
</evidence>
<dbReference type="InterPro" id="IPR008183">
    <property type="entry name" value="Aldose_1/G6P_1-epimerase"/>
</dbReference>
<dbReference type="Pfam" id="PF01263">
    <property type="entry name" value="Aldose_epim"/>
    <property type="match status" value="2"/>
</dbReference>
<protein>
    <recommendedName>
        <fullName evidence="7">Aldose 1-epimerase</fullName>
    </recommendedName>
</protein>
<evidence type="ECO:0000256" key="2">
    <source>
        <dbReference type="ARBA" id="ARBA00023235"/>
    </source>
</evidence>
<comment type="similarity">
    <text evidence="1">Belongs to the aldose epimerase family.</text>
</comment>
<evidence type="ECO:0008006" key="7">
    <source>
        <dbReference type="Google" id="ProtNLM"/>
    </source>
</evidence>
<dbReference type="GO" id="GO:0004034">
    <property type="term" value="F:aldose 1-epimerase activity"/>
    <property type="evidence" value="ECO:0007669"/>
    <property type="project" value="TreeGrafter"/>
</dbReference>
<reference evidence="5" key="1">
    <citation type="journal article" date="2020" name="Fungal Divers.">
        <title>Resolving the Mortierellaceae phylogeny through synthesis of multi-gene phylogenetics and phylogenomics.</title>
        <authorList>
            <person name="Vandepol N."/>
            <person name="Liber J."/>
            <person name="Desiro A."/>
            <person name="Na H."/>
            <person name="Kennedy M."/>
            <person name="Barry K."/>
            <person name="Grigoriev I.V."/>
            <person name="Miller A.N."/>
            <person name="O'Donnell K."/>
            <person name="Stajich J.E."/>
            <person name="Bonito G."/>
        </authorList>
    </citation>
    <scope>NUCLEOTIDE SEQUENCE</scope>
    <source>
        <strain evidence="5">BC1065</strain>
    </source>
</reference>
<dbReference type="PANTHER" id="PTHR10091">
    <property type="entry name" value="ALDOSE-1-EPIMERASE"/>
    <property type="match status" value="1"/>
</dbReference>
<dbReference type="AlphaFoldDB" id="A0A9P6QBF6"/>
<evidence type="ECO:0000313" key="5">
    <source>
        <dbReference type="EMBL" id="KAG0264857.1"/>
    </source>
</evidence>
<dbReference type="InterPro" id="IPR018052">
    <property type="entry name" value="Ald1_epimerase_CS"/>
</dbReference>
<gene>
    <name evidence="5" type="ORF">DFQ27_000954</name>
</gene>
<organism evidence="5 6">
    <name type="scientific">Actinomortierella ambigua</name>
    <dbReference type="NCBI Taxonomy" id="1343610"/>
    <lineage>
        <taxon>Eukaryota</taxon>
        <taxon>Fungi</taxon>
        <taxon>Fungi incertae sedis</taxon>
        <taxon>Mucoromycota</taxon>
        <taxon>Mortierellomycotina</taxon>
        <taxon>Mortierellomycetes</taxon>
        <taxon>Mortierellales</taxon>
        <taxon>Mortierellaceae</taxon>
        <taxon>Actinomortierella</taxon>
    </lineage>
</organism>
<dbReference type="Proteomes" id="UP000807716">
    <property type="component" value="Unassembled WGS sequence"/>
</dbReference>
<dbReference type="GO" id="GO:0033499">
    <property type="term" value="P:galactose catabolic process via UDP-galactose, Leloir pathway"/>
    <property type="evidence" value="ECO:0007669"/>
    <property type="project" value="TreeGrafter"/>
</dbReference>
<dbReference type="SUPFAM" id="SSF74650">
    <property type="entry name" value="Galactose mutarotase-like"/>
    <property type="match status" value="1"/>
</dbReference>
<proteinExistence type="inferred from homology"/>
<sequence>MPVQTNVLSLEPELVEQHVISVALDPSSWAIPHQSPLPATEQVLTVTLLTYGATITHLTCPDKNGHIQDLVLGFDDWQEYIRQAKGLNPHYGATIGRTASRIAHAEFQLDGKTFPLRVSNGKDCLHGGPWGFDKRYWTTHRIDHSRNAVQLRLVDPADANGYPGTLETLVEFRVTDQGDIEIEYEAKLVPDPNCHHDKDDATAAAAVATIVSLTNHTYWNLNGVLNNNTTAATSPISKSSKGDNKEATTLVEGSIRDHTLWLASNTLIRLGSDHPVPTGEILHLPANLQHLPPCLDLAANPDQGTLLGPGIDNIPGGYGYDHVYLLDTPLGATAAAVAATSISASSLKTIGIQAHYPHTPHVATLRAPATTGLALRLLTSEPALVVYAAGYLDAAQQPSTKSTTTTTSSSSSTPTMDAGVTATRRAAQGPFSGLCLEPIRIPDAIHHEDWAPMAILRQGQTYRQKSVFQLRLLT</sequence>
<keyword evidence="3" id="KW-0119">Carbohydrate metabolism</keyword>
<dbReference type="PANTHER" id="PTHR10091:SF0">
    <property type="entry name" value="GALACTOSE MUTAROTASE"/>
    <property type="match status" value="1"/>
</dbReference>
<name>A0A9P6QBF6_9FUNG</name>
<keyword evidence="6" id="KW-1185">Reference proteome</keyword>
<accession>A0A9P6QBF6</accession>
<dbReference type="Gene3D" id="2.70.98.10">
    <property type="match status" value="1"/>
</dbReference>
<dbReference type="CDD" id="cd09019">
    <property type="entry name" value="galactose_mutarotase_like"/>
    <property type="match status" value="1"/>
</dbReference>
<evidence type="ECO:0000256" key="4">
    <source>
        <dbReference type="SAM" id="MobiDB-lite"/>
    </source>
</evidence>
<dbReference type="GO" id="GO:0030246">
    <property type="term" value="F:carbohydrate binding"/>
    <property type="evidence" value="ECO:0007669"/>
    <property type="project" value="InterPro"/>
</dbReference>
<keyword evidence="2" id="KW-0413">Isomerase</keyword>
<dbReference type="PROSITE" id="PS00545">
    <property type="entry name" value="ALDOSE_1_EPIMERASE"/>
    <property type="match status" value="1"/>
</dbReference>
<dbReference type="EMBL" id="JAAAJB010000129">
    <property type="protein sequence ID" value="KAG0264857.1"/>
    <property type="molecule type" value="Genomic_DNA"/>
</dbReference>
<dbReference type="InterPro" id="IPR047215">
    <property type="entry name" value="Galactose_mutarotase-like"/>
</dbReference>
<feature type="compositionally biased region" description="Low complexity" evidence="4">
    <location>
        <begin position="399"/>
        <end position="413"/>
    </location>
</feature>
<comment type="caution">
    <text evidence="5">The sequence shown here is derived from an EMBL/GenBank/DDBJ whole genome shotgun (WGS) entry which is preliminary data.</text>
</comment>
<evidence type="ECO:0000256" key="1">
    <source>
        <dbReference type="ARBA" id="ARBA00006206"/>
    </source>
</evidence>
<dbReference type="InterPro" id="IPR011013">
    <property type="entry name" value="Gal_mutarotase_sf_dom"/>
</dbReference>
<dbReference type="OrthoDB" id="274691at2759"/>
<evidence type="ECO:0000256" key="3">
    <source>
        <dbReference type="ARBA" id="ARBA00023277"/>
    </source>
</evidence>